<dbReference type="InterPro" id="IPR036058">
    <property type="entry name" value="Kazal_dom_sf"/>
</dbReference>
<evidence type="ECO:0000313" key="3">
    <source>
        <dbReference type="EMBL" id="MPC30362.1"/>
    </source>
</evidence>
<dbReference type="AlphaFoldDB" id="A0A5B7E8Q2"/>
<dbReference type="OrthoDB" id="10029953at2759"/>
<evidence type="ECO:0000256" key="1">
    <source>
        <dbReference type="SAM" id="SignalP"/>
    </source>
</evidence>
<dbReference type="EMBL" id="VSRR010002240">
    <property type="protein sequence ID" value="MPC30362.1"/>
    <property type="molecule type" value="Genomic_DNA"/>
</dbReference>
<dbReference type="CDD" id="cd00104">
    <property type="entry name" value="KAZAL_FS"/>
    <property type="match status" value="1"/>
</dbReference>
<evidence type="ECO:0000259" key="2">
    <source>
        <dbReference type="PROSITE" id="PS51465"/>
    </source>
</evidence>
<comment type="caution">
    <text evidence="3">The sequence shown here is derived from an EMBL/GenBank/DDBJ whole genome shotgun (WGS) entry which is preliminary data.</text>
</comment>
<keyword evidence="1" id="KW-0732">Signal</keyword>
<sequence length="87" mass="9773">MRPAVLVSTVIVVVLLMARPLTSFKMPSCCKPCTRERNPVCGSDTVTYANPCLFSIAQCQNRKLTMRHMGECNPRNNHGWGRTFICL</sequence>
<accession>A0A5B7E8Q2</accession>
<reference evidence="3 4" key="1">
    <citation type="submission" date="2019-05" db="EMBL/GenBank/DDBJ databases">
        <title>Another draft genome of Portunus trituberculatus and its Hox gene families provides insights of decapod evolution.</title>
        <authorList>
            <person name="Jeong J.-H."/>
            <person name="Song I."/>
            <person name="Kim S."/>
            <person name="Choi T."/>
            <person name="Kim D."/>
            <person name="Ryu S."/>
            <person name="Kim W."/>
        </authorList>
    </citation>
    <scope>NUCLEOTIDE SEQUENCE [LARGE SCALE GENOMIC DNA]</scope>
    <source>
        <tissue evidence="3">Muscle</tissue>
    </source>
</reference>
<dbReference type="Gene3D" id="3.30.60.30">
    <property type="match status" value="1"/>
</dbReference>
<feature type="domain" description="Kazal-like" evidence="2">
    <location>
        <begin position="24"/>
        <end position="74"/>
    </location>
</feature>
<evidence type="ECO:0000313" key="4">
    <source>
        <dbReference type="Proteomes" id="UP000324222"/>
    </source>
</evidence>
<feature type="chain" id="PRO_5023008854" evidence="1">
    <location>
        <begin position="24"/>
        <end position="87"/>
    </location>
</feature>
<dbReference type="SUPFAM" id="SSF100895">
    <property type="entry name" value="Kazal-type serine protease inhibitors"/>
    <property type="match status" value="1"/>
</dbReference>
<dbReference type="Pfam" id="PF00050">
    <property type="entry name" value="Kazal_1"/>
    <property type="match status" value="1"/>
</dbReference>
<feature type="signal peptide" evidence="1">
    <location>
        <begin position="1"/>
        <end position="23"/>
    </location>
</feature>
<dbReference type="InterPro" id="IPR002350">
    <property type="entry name" value="Kazal_dom"/>
</dbReference>
<keyword evidence="4" id="KW-1185">Reference proteome</keyword>
<dbReference type="SMART" id="SM00280">
    <property type="entry name" value="KAZAL"/>
    <property type="match status" value="1"/>
</dbReference>
<gene>
    <name evidence="3" type="primary">IPK2_0</name>
    <name evidence="3" type="ORF">E2C01_023624</name>
</gene>
<name>A0A5B7E8Q2_PORTR</name>
<proteinExistence type="predicted"/>
<dbReference type="Proteomes" id="UP000324222">
    <property type="component" value="Unassembled WGS sequence"/>
</dbReference>
<dbReference type="PROSITE" id="PS51465">
    <property type="entry name" value="KAZAL_2"/>
    <property type="match status" value="1"/>
</dbReference>
<protein>
    <submittedName>
        <fullName evidence="3">Protease inhibitor 2</fullName>
    </submittedName>
</protein>
<organism evidence="3 4">
    <name type="scientific">Portunus trituberculatus</name>
    <name type="common">Swimming crab</name>
    <name type="synonym">Neptunus trituberculatus</name>
    <dbReference type="NCBI Taxonomy" id="210409"/>
    <lineage>
        <taxon>Eukaryota</taxon>
        <taxon>Metazoa</taxon>
        <taxon>Ecdysozoa</taxon>
        <taxon>Arthropoda</taxon>
        <taxon>Crustacea</taxon>
        <taxon>Multicrustacea</taxon>
        <taxon>Malacostraca</taxon>
        <taxon>Eumalacostraca</taxon>
        <taxon>Eucarida</taxon>
        <taxon>Decapoda</taxon>
        <taxon>Pleocyemata</taxon>
        <taxon>Brachyura</taxon>
        <taxon>Eubrachyura</taxon>
        <taxon>Portunoidea</taxon>
        <taxon>Portunidae</taxon>
        <taxon>Portuninae</taxon>
        <taxon>Portunus</taxon>
    </lineage>
</organism>